<evidence type="ECO:0008006" key="4">
    <source>
        <dbReference type="Google" id="ProtNLM"/>
    </source>
</evidence>
<dbReference type="InterPro" id="IPR036689">
    <property type="entry name" value="ESAT-6-like_sf"/>
</dbReference>
<dbReference type="EMBL" id="JBBKAK010000001">
    <property type="protein sequence ID" value="MEJ8669088.1"/>
    <property type="molecule type" value="Genomic_DNA"/>
</dbReference>
<evidence type="ECO:0000313" key="3">
    <source>
        <dbReference type="Proteomes" id="UP001376459"/>
    </source>
</evidence>
<feature type="coiled-coil region" evidence="1">
    <location>
        <begin position="37"/>
        <end position="64"/>
    </location>
</feature>
<name>A0ABU8UJL5_9ACTN</name>
<protein>
    <recommendedName>
        <fullName evidence="4">WXG100 family type VII secretion target</fullName>
    </recommendedName>
</protein>
<dbReference type="Proteomes" id="UP001376459">
    <property type="component" value="Unassembled WGS sequence"/>
</dbReference>
<dbReference type="SUPFAM" id="SSF140453">
    <property type="entry name" value="EsxAB dimer-like"/>
    <property type="match status" value="1"/>
</dbReference>
<keyword evidence="1" id="KW-0175">Coiled coil</keyword>
<dbReference type="Gene3D" id="1.10.287.1060">
    <property type="entry name" value="ESAT-6-like"/>
    <property type="match status" value="1"/>
</dbReference>
<organism evidence="2 3">
    <name type="scientific">Streptomyces machairae</name>
    <dbReference type="NCBI Taxonomy" id="3134109"/>
    <lineage>
        <taxon>Bacteria</taxon>
        <taxon>Bacillati</taxon>
        <taxon>Actinomycetota</taxon>
        <taxon>Actinomycetes</taxon>
        <taxon>Kitasatosporales</taxon>
        <taxon>Streptomycetaceae</taxon>
        <taxon>Streptomyces</taxon>
    </lineage>
</organism>
<reference evidence="2 3" key="1">
    <citation type="submission" date="2024-03" db="EMBL/GenBank/DDBJ databases">
        <title>Novel Streptomyces species of biotechnological and ecological value are a feature of Machair soil.</title>
        <authorList>
            <person name="Prole J.R."/>
            <person name="Goodfellow M."/>
            <person name="Allenby N."/>
            <person name="Ward A.C."/>
        </authorList>
    </citation>
    <scope>NUCLEOTIDE SEQUENCE [LARGE SCALE GENOMIC DNA]</scope>
    <source>
        <strain evidence="2 3">MS1.AVA.1</strain>
    </source>
</reference>
<evidence type="ECO:0000256" key="1">
    <source>
        <dbReference type="SAM" id="Coils"/>
    </source>
</evidence>
<keyword evidence="3" id="KW-1185">Reference proteome</keyword>
<accession>A0ABU8UJL5</accession>
<sequence>MVQLMIGTTGHLGVTLVADTGRHRSMGDHFKTDVDQLARFLKNLEDCVRELDEARAALAHVRADQIGTGRLDEACDKFQEEWKYGSEQTKKMIDAISEGVKANKKGYEEVEEALEKAFKHIEKSATSGGNGDAR</sequence>
<evidence type="ECO:0000313" key="2">
    <source>
        <dbReference type="EMBL" id="MEJ8669088.1"/>
    </source>
</evidence>
<comment type="caution">
    <text evidence="2">The sequence shown here is derived from an EMBL/GenBank/DDBJ whole genome shotgun (WGS) entry which is preliminary data.</text>
</comment>
<gene>
    <name evidence="2" type="ORF">WKI71_13300</name>
</gene>
<proteinExistence type="predicted"/>